<evidence type="ECO:0000313" key="7">
    <source>
        <dbReference type="Proteomes" id="UP001523565"/>
    </source>
</evidence>
<evidence type="ECO:0000256" key="3">
    <source>
        <dbReference type="ARBA" id="ARBA00023235"/>
    </source>
</evidence>
<protein>
    <recommendedName>
        <fullName evidence="5">Aldose 1-epimerase</fullName>
        <ecNumber evidence="5">5.1.3.3</ecNumber>
    </recommendedName>
</protein>
<dbReference type="EMBL" id="JAMZFV010000007">
    <property type="protein sequence ID" value="MCP1109931.1"/>
    <property type="molecule type" value="Genomic_DNA"/>
</dbReference>
<keyword evidence="7" id="KW-1185">Reference proteome</keyword>
<dbReference type="EC" id="5.1.3.3" evidence="5"/>
<keyword evidence="3 5" id="KW-0413">Isomerase</keyword>
<reference evidence="6 7" key="1">
    <citation type="journal article" date="2022" name="Genome Biol. Evol.">
        <title>Host diet, physiology and behaviors set the stage for Lachnospiraceae cladogenesis.</title>
        <authorList>
            <person name="Vera-Ponce De Leon A."/>
            <person name="Schneider M."/>
            <person name="Jahnes B.C."/>
            <person name="Sadowski V."/>
            <person name="Camuy-Velez L.A."/>
            <person name="Duan J."/>
            <person name="Sabree Z.L."/>
        </authorList>
    </citation>
    <scope>NUCLEOTIDE SEQUENCE [LARGE SCALE GENOMIC DNA]</scope>
    <source>
        <strain evidence="6 7">PAL227</strain>
    </source>
</reference>
<dbReference type="Pfam" id="PF01263">
    <property type="entry name" value="Aldose_epim"/>
    <property type="match status" value="1"/>
</dbReference>
<dbReference type="InterPro" id="IPR047215">
    <property type="entry name" value="Galactose_mutarotase-like"/>
</dbReference>
<dbReference type="Proteomes" id="UP001523565">
    <property type="component" value="Unassembled WGS sequence"/>
</dbReference>
<dbReference type="InterPro" id="IPR011013">
    <property type="entry name" value="Gal_mutarotase_sf_dom"/>
</dbReference>
<gene>
    <name evidence="6" type="ORF">NK118_06680</name>
</gene>
<dbReference type="Gene3D" id="2.70.98.10">
    <property type="match status" value="1"/>
</dbReference>
<dbReference type="CDD" id="cd09019">
    <property type="entry name" value="galactose_mutarotase_like"/>
    <property type="match status" value="1"/>
</dbReference>
<evidence type="ECO:0000256" key="1">
    <source>
        <dbReference type="ARBA" id="ARBA00005028"/>
    </source>
</evidence>
<dbReference type="InterPro" id="IPR014718">
    <property type="entry name" value="GH-type_carb-bd"/>
</dbReference>
<name>A0ABT1EGU8_9FIRM</name>
<evidence type="ECO:0000256" key="4">
    <source>
        <dbReference type="ARBA" id="ARBA00023277"/>
    </source>
</evidence>
<dbReference type="NCBIfam" id="NF008277">
    <property type="entry name" value="PRK11055.1"/>
    <property type="match status" value="1"/>
</dbReference>
<evidence type="ECO:0000256" key="5">
    <source>
        <dbReference type="PIRNR" id="PIRNR005096"/>
    </source>
</evidence>
<dbReference type="InterPro" id="IPR008183">
    <property type="entry name" value="Aldose_1/G6P_1-epimerase"/>
</dbReference>
<comment type="caution">
    <text evidence="6">The sequence shown here is derived from an EMBL/GenBank/DDBJ whole genome shotgun (WGS) entry which is preliminary data.</text>
</comment>
<dbReference type="SUPFAM" id="SSF74650">
    <property type="entry name" value="Galactose mutarotase-like"/>
    <property type="match status" value="1"/>
</dbReference>
<comment type="catalytic activity">
    <reaction evidence="5">
        <text>alpha-D-glucose = beta-D-glucose</text>
        <dbReference type="Rhea" id="RHEA:10264"/>
        <dbReference type="ChEBI" id="CHEBI:15903"/>
        <dbReference type="ChEBI" id="CHEBI:17925"/>
        <dbReference type="EC" id="5.1.3.3"/>
    </reaction>
</comment>
<keyword evidence="4 5" id="KW-0119">Carbohydrate metabolism</keyword>
<organism evidence="6 7">
    <name type="scientific">Ohessyouella blattaphilus</name>
    <dbReference type="NCBI Taxonomy" id="2949333"/>
    <lineage>
        <taxon>Bacteria</taxon>
        <taxon>Bacillati</taxon>
        <taxon>Bacillota</taxon>
        <taxon>Clostridia</taxon>
        <taxon>Lachnospirales</taxon>
        <taxon>Lachnospiraceae</taxon>
        <taxon>Ohessyouella</taxon>
    </lineage>
</organism>
<dbReference type="PANTHER" id="PTHR10091">
    <property type="entry name" value="ALDOSE-1-EPIMERASE"/>
    <property type="match status" value="1"/>
</dbReference>
<comment type="pathway">
    <text evidence="1 5">Carbohydrate metabolism; hexose metabolism.</text>
</comment>
<evidence type="ECO:0000313" key="6">
    <source>
        <dbReference type="EMBL" id="MCP1109931.1"/>
    </source>
</evidence>
<dbReference type="RefSeq" id="WP_262068812.1">
    <property type="nucleotide sequence ID" value="NZ_JAMXOC010000007.1"/>
</dbReference>
<sequence length="331" mass="36711">MGNIYTLKNDNGMVVTLSDFGATLVQILFPDKEGTPVDVTLGYDHISDYEKGGGFFGAVVGRVANRIGKAKFTLNGKEYQLVDNDNGNNLHSGPEFMNKRMWKTVAADDKKVTFALHSPDGDQGYPGAVDITINYELTADNEIKIDYRAVPTADTLLNMTNHSFFNLDGHNAGDVLDQKVFIDADAFTPSDETLIPTGEVRSVTDTPMDFRTAKRIGKEIEADYEPLKIAGGYDHNWVLNGSGYRLVGSLESEKTGIKMEVYTDLPGMQLYTGNFITTELGRDGAVYKKRQGVCFETQFFPDAINKEEFVSPITKASEEYQTMTTYKFISK</sequence>
<dbReference type="PIRSF" id="PIRSF005096">
    <property type="entry name" value="GALM"/>
    <property type="match status" value="1"/>
</dbReference>
<proteinExistence type="inferred from homology"/>
<evidence type="ECO:0000256" key="2">
    <source>
        <dbReference type="ARBA" id="ARBA00006206"/>
    </source>
</evidence>
<dbReference type="PANTHER" id="PTHR10091:SF0">
    <property type="entry name" value="GALACTOSE MUTAROTASE"/>
    <property type="match status" value="1"/>
</dbReference>
<comment type="similarity">
    <text evidence="2 5">Belongs to the aldose epimerase family.</text>
</comment>
<accession>A0ABT1EGU8</accession>
<dbReference type="InterPro" id="IPR015443">
    <property type="entry name" value="Aldose_1-epimerase"/>
</dbReference>